<dbReference type="Pfam" id="PF17941">
    <property type="entry name" value="PP_kinase_C_1"/>
    <property type="match status" value="1"/>
</dbReference>
<comment type="cofactor">
    <cofactor evidence="7">
        <name>Mg(2+)</name>
        <dbReference type="ChEBI" id="CHEBI:18420"/>
    </cofactor>
</comment>
<evidence type="ECO:0000313" key="10">
    <source>
        <dbReference type="EMBL" id="MFD2833929.1"/>
    </source>
</evidence>
<keyword evidence="5 7" id="KW-0067">ATP-binding</keyword>
<keyword evidence="1 7" id="KW-0597">Phosphoprotein</keyword>
<dbReference type="InterPro" id="IPR024953">
    <property type="entry name" value="PP_kinase_middle"/>
</dbReference>
<dbReference type="PIRSF" id="PIRSF015589">
    <property type="entry name" value="PP_kinase"/>
    <property type="match status" value="1"/>
</dbReference>
<dbReference type="EC" id="2.7.4.1" evidence="7 8"/>
<feature type="binding site" evidence="7">
    <location>
        <position position="606"/>
    </location>
    <ligand>
        <name>ATP</name>
        <dbReference type="ChEBI" id="CHEBI:30616"/>
    </ligand>
</feature>
<gene>
    <name evidence="10" type="primary">ppk1</name>
    <name evidence="7" type="synonym">ppk</name>
    <name evidence="10" type="ORF">ACFSYS_11575</name>
</gene>
<dbReference type="PANTHER" id="PTHR30218:SF0">
    <property type="entry name" value="POLYPHOSPHATE KINASE"/>
    <property type="match status" value="1"/>
</dbReference>
<feature type="binding site" evidence="7">
    <location>
        <position position="44"/>
    </location>
    <ligand>
        <name>ATP</name>
        <dbReference type="ChEBI" id="CHEBI:30616"/>
    </ligand>
</feature>
<evidence type="ECO:0000256" key="5">
    <source>
        <dbReference type="ARBA" id="ARBA00022840"/>
    </source>
</evidence>
<dbReference type="HAMAP" id="MF_00347">
    <property type="entry name" value="Polyphosphate_kinase"/>
    <property type="match status" value="1"/>
</dbReference>
<name>A0ABW5X672_9FLAO</name>
<protein>
    <recommendedName>
        <fullName evidence="7 8">Polyphosphate kinase</fullName>
        <ecNumber evidence="7 8">2.7.4.1</ecNumber>
    </recommendedName>
    <alternativeName>
        <fullName evidence="7">ATP-polyphosphate phosphotransferase</fullName>
    </alternativeName>
    <alternativeName>
        <fullName evidence="7">Polyphosphoric acid kinase</fullName>
    </alternativeName>
</protein>
<dbReference type="InterPro" id="IPR041108">
    <property type="entry name" value="PP_kinase_C_1"/>
</dbReference>
<dbReference type="InterPro" id="IPR001736">
    <property type="entry name" value="PLipase_D/transphosphatidylase"/>
</dbReference>
<dbReference type="InterPro" id="IPR036832">
    <property type="entry name" value="PPK_N_dom_sf"/>
</dbReference>
<sequence>MLEKRYINRELSWLSFNARVLQEAADETVPLIERLRFLGIFSNNLDEFFKVRYATVKRIDLAGKAGKSVLGGIKASKLLAEITKIVIEHQSESLKILDDIQTKLKDHDIYIIKEDQVTENQQEFIRNYFLSKVSPALVTMILNDLPEMPSLKDSAAYLAVKMVMNEDGTEENQHGISKILNRSVREKRYVLIEIPKNIERFVVLPEENGKQYIILLDDLIRYNLHTIFNIFSYESLSAHMIKITRDAELDLDSDLSKSFIEKISDSVKDRLKGDPVRFVYDKNIDQDTLSYLMNKMGIESTDSIIPGGRYHNRRDYMDFPGLGREDLHYEVRDPLPIQGLILQTSVLKGIAEKDYLLYTPYQSFAYVVKFLREAALDPKVKSIKITIYRLAKISHIASSLINAVKNGKKVTVQIELRARFDEVANIRYAEQMQQEGVKLIFGVPGLKVHCKTCVIEREEEGKLKRYGFISTGNFNENTSRLYTDYTLFTADAEILKEINKVFDFFETNYKVNKYNHLIVSPHYTRNAIYKLIQNEIDNAKSGKPSGIRLKLNSLSDNGVIDKLYTASKAGVKIKLIVRGICCLVPGAPGISENIEAISIIDKFLEHPRVFIFENEGNKKVYISSADFMTRNLDQRVEISCPIYDEDIKQEIIETFDISWNDNVKARYHGPGMINEYRETNGAKIRSQFALYDYYLNKIEYKATK</sequence>
<dbReference type="Proteomes" id="UP001597438">
    <property type="component" value="Unassembled WGS sequence"/>
</dbReference>
<dbReference type="RefSeq" id="WP_251740711.1">
    <property type="nucleotide sequence ID" value="NZ_JBHUOJ010000027.1"/>
</dbReference>
<dbReference type="Pfam" id="PF13089">
    <property type="entry name" value="PP_kinase_N"/>
    <property type="match status" value="1"/>
</dbReference>
<comment type="function">
    <text evidence="7 8">Catalyzes the reversible transfer of the terminal phosphate of ATP to form a long-chain polyphosphate (polyP).</text>
</comment>
<comment type="PTM">
    <text evidence="7 8">An intermediate of this reaction is the autophosphorylated ppk in which a phosphate is covalently linked to a histidine residue through a N-P bond.</text>
</comment>
<dbReference type="Pfam" id="PF02503">
    <property type="entry name" value="PP_kinase"/>
    <property type="match status" value="1"/>
</dbReference>
<keyword evidence="11" id="KW-1185">Reference proteome</keyword>
<evidence type="ECO:0000313" key="11">
    <source>
        <dbReference type="Proteomes" id="UP001597438"/>
    </source>
</evidence>
<comment type="caution">
    <text evidence="10">The sequence shown here is derived from an EMBL/GenBank/DDBJ whole genome shotgun (WGS) entry which is preliminary data.</text>
</comment>
<dbReference type="NCBIfam" id="TIGR03705">
    <property type="entry name" value="poly_P_kin"/>
    <property type="match status" value="1"/>
</dbReference>
<comment type="catalytic activity">
    <reaction evidence="7 8">
        <text>[phosphate](n) + ATP = [phosphate](n+1) + ADP</text>
        <dbReference type="Rhea" id="RHEA:19573"/>
        <dbReference type="Rhea" id="RHEA-COMP:9859"/>
        <dbReference type="Rhea" id="RHEA-COMP:14280"/>
        <dbReference type="ChEBI" id="CHEBI:16838"/>
        <dbReference type="ChEBI" id="CHEBI:30616"/>
        <dbReference type="ChEBI" id="CHEBI:456216"/>
        <dbReference type="EC" id="2.7.4.1"/>
    </reaction>
</comment>
<feature type="binding site" evidence="7">
    <location>
        <position position="482"/>
    </location>
    <ligand>
        <name>ATP</name>
        <dbReference type="ChEBI" id="CHEBI:30616"/>
    </ligand>
</feature>
<feature type="binding site" evidence="7">
    <location>
        <position position="389"/>
    </location>
    <ligand>
        <name>Mg(2+)</name>
        <dbReference type="ChEBI" id="CHEBI:18420"/>
    </ligand>
</feature>
<proteinExistence type="inferred from homology"/>
<evidence type="ECO:0000256" key="8">
    <source>
        <dbReference type="RuleBase" id="RU003800"/>
    </source>
</evidence>
<evidence type="ECO:0000256" key="3">
    <source>
        <dbReference type="ARBA" id="ARBA00022741"/>
    </source>
</evidence>
<evidence type="ECO:0000256" key="7">
    <source>
        <dbReference type="HAMAP-Rule" id="MF_00347"/>
    </source>
</evidence>
<evidence type="ECO:0000256" key="6">
    <source>
        <dbReference type="ARBA" id="ARBA00022842"/>
    </source>
</evidence>
<dbReference type="EMBL" id="JBHUOJ010000027">
    <property type="protein sequence ID" value="MFD2833929.1"/>
    <property type="molecule type" value="Genomic_DNA"/>
</dbReference>
<accession>A0ABW5X672</accession>
<evidence type="ECO:0000256" key="2">
    <source>
        <dbReference type="ARBA" id="ARBA00022679"/>
    </source>
</evidence>
<dbReference type="NCBIfam" id="NF003917">
    <property type="entry name" value="PRK05443.1-1"/>
    <property type="match status" value="1"/>
</dbReference>
<dbReference type="SUPFAM" id="SSF56024">
    <property type="entry name" value="Phospholipase D/nuclease"/>
    <property type="match status" value="2"/>
</dbReference>
<feature type="binding site" evidence="7">
    <location>
        <position position="419"/>
    </location>
    <ligand>
        <name>Mg(2+)</name>
        <dbReference type="ChEBI" id="CHEBI:18420"/>
    </ligand>
</feature>
<comment type="similarity">
    <text evidence="7 8">Belongs to the polyphosphate kinase 1 (PPK1) family.</text>
</comment>
<dbReference type="CDD" id="cd09164">
    <property type="entry name" value="PLDc_EcPPK1_C1_like"/>
    <property type="match status" value="1"/>
</dbReference>
<dbReference type="InterPro" id="IPR036830">
    <property type="entry name" value="PP_kinase_middle_dom_sf"/>
</dbReference>
<evidence type="ECO:0000256" key="1">
    <source>
        <dbReference type="ARBA" id="ARBA00022553"/>
    </source>
</evidence>
<reference evidence="11" key="1">
    <citation type="journal article" date="2019" name="Int. J. Syst. Evol. Microbiol.">
        <title>The Global Catalogue of Microorganisms (GCM) 10K type strain sequencing project: providing services to taxonomists for standard genome sequencing and annotation.</title>
        <authorList>
            <consortium name="The Broad Institute Genomics Platform"/>
            <consortium name="The Broad Institute Genome Sequencing Center for Infectious Disease"/>
            <person name="Wu L."/>
            <person name="Ma J."/>
        </authorList>
    </citation>
    <scope>NUCLEOTIDE SEQUENCE [LARGE SCALE GENOMIC DNA]</scope>
    <source>
        <strain evidence="11">KCTC 52925</strain>
    </source>
</reference>
<dbReference type="PROSITE" id="PS50035">
    <property type="entry name" value="PLD"/>
    <property type="match status" value="1"/>
</dbReference>
<feature type="domain" description="PLD phosphodiesterase" evidence="9">
    <location>
        <begin position="601"/>
        <end position="631"/>
    </location>
</feature>
<dbReference type="InterPro" id="IPR025198">
    <property type="entry name" value="PPK_N_dom"/>
</dbReference>
<dbReference type="InterPro" id="IPR025200">
    <property type="entry name" value="PPK_C_dom2"/>
</dbReference>
<dbReference type="GO" id="GO:0008976">
    <property type="term" value="F:polyphosphate kinase activity"/>
    <property type="evidence" value="ECO:0007669"/>
    <property type="project" value="UniProtKB-EC"/>
</dbReference>
<evidence type="ECO:0000259" key="9">
    <source>
        <dbReference type="PROSITE" id="PS50035"/>
    </source>
</evidence>
<dbReference type="InterPro" id="IPR003414">
    <property type="entry name" value="PP_kinase"/>
</dbReference>
<keyword evidence="3 7" id="KW-0547">Nucleotide-binding</keyword>
<dbReference type="SUPFAM" id="SSF143724">
    <property type="entry name" value="PHP14-like"/>
    <property type="match status" value="1"/>
</dbReference>
<feature type="active site" description="Phosphohistidine intermediate" evidence="7">
    <location>
        <position position="449"/>
    </location>
</feature>
<evidence type="ECO:0000256" key="4">
    <source>
        <dbReference type="ARBA" id="ARBA00022777"/>
    </source>
</evidence>
<dbReference type="PANTHER" id="PTHR30218">
    <property type="entry name" value="POLYPHOSPHATE KINASE"/>
    <property type="match status" value="1"/>
</dbReference>
<dbReference type="Gene3D" id="3.30.870.10">
    <property type="entry name" value="Endonuclease Chain A"/>
    <property type="match status" value="2"/>
</dbReference>
<keyword evidence="6 7" id="KW-0460">Magnesium</keyword>
<dbReference type="SUPFAM" id="SSF140356">
    <property type="entry name" value="PPK N-terminal domain-like"/>
    <property type="match status" value="1"/>
</dbReference>
<keyword evidence="7" id="KW-0479">Metal-binding</keyword>
<feature type="binding site" evidence="7">
    <location>
        <position position="578"/>
    </location>
    <ligand>
        <name>ATP</name>
        <dbReference type="ChEBI" id="CHEBI:30616"/>
    </ligand>
</feature>
<dbReference type="Pfam" id="PF13090">
    <property type="entry name" value="PP_kinase_C"/>
    <property type="match status" value="1"/>
</dbReference>
<keyword evidence="4 7" id="KW-0418">Kinase</keyword>
<keyword evidence="2 7" id="KW-0808">Transferase</keyword>
<dbReference type="CDD" id="cd09167">
    <property type="entry name" value="PLDc_EcPPK1_C2_like"/>
    <property type="match status" value="1"/>
</dbReference>
<dbReference type="Gene3D" id="3.30.1840.10">
    <property type="entry name" value="Polyphosphate kinase middle domain"/>
    <property type="match status" value="1"/>
</dbReference>
<organism evidence="10 11">
    <name type="scientific">Christiangramia antarctica</name>
    <dbReference type="NCBI Taxonomy" id="2058158"/>
    <lineage>
        <taxon>Bacteria</taxon>
        <taxon>Pseudomonadati</taxon>
        <taxon>Bacteroidota</taxon>
        <taxon>Flavobacteriia</taxon>
        <taxon>Flavobacteriales</taxon>
        <taxon>Flavobacteriaceae</taxon>
        <taxon>Christiangramia</taxon>
    </lineage>
</organism>
<dbReference type="Gene3D" id="1.20.58.310">
    <property type="entry name" value="Polyphosphate kinase N-terminal domain"/>
    <property type="match status" value="1"/>
</dbReference>